<sequence>MSYRKTNIPEEIQAAVGYAVSLLLEAGKPIHMHEITALLQQHAEQASDESLKNHLLHAIRLIADKMN</sequence>
<evidence type="ECO:0000313" key="2">
    <source>
        <dbReference type="Proteomes" id="UP000059419"/>
    </source>
</evidence>
<accession>A0A0U5L8F9</accession>
<protein>
    <submittedName>
        <fullName evidence="1">Uncharacterized protein</fullName>
    </submittedName>
</protein>
<dbReference type="AlphaFoldDB" id="A0A0U5L8F9"/>
<dbReference type="RefSeq" id="WP_067436818.1">
    <property type="nucleotide sequence ID" value="NZ_CP072599.1"/>
</dbReference>
<evidence type="ECO:0000313" key="1">
    <source>
        <dbReference type="EMBL" id="CUU26191.1"/>
    </source>
</evidence>
<keyword evidence="2" id="KW-1185">Reference proteome</keyword>
<name>A0A0U5L8F9_9GAMM</name>
<dbReference type="PATRIC" id="fig|1619313.3.peg.4124"/>
<gene>
    <name evidence="1" type="ORF">EM595_p0495</name>
</gene>
<organism evidence="1 2">
    <name type="scientific">Duffyella gerundensis</name>
    <dbReference type="NCBI Taxonomy" id="1619313"/>
    <lineage>
        <taxon>Bacteria</taxon>
        <taxon>Pseudomonadati</taxon>
        <taxon>Pseudomonadota</taxon>
        <taxon>Gammaproteobacteria</taxon>
        <taxon>Enterobacterales</taxon>
        <taxon>Erwiniaceae</taxon>
        <taxon>Duffyella</taxon>
    </lineage>
</organism>
<geneLocation type="plasmid" evidence="2">
    <name>pEM01</name>
</geneLocation>
<dbReference type="OrthoDB" id="6547649at2"/>
<dbReference type="EMBL" id="LN907828">
    <property type="protein sequence ID" value="CUU26191.1"/>
    <property type="molecule type" value="Genomic_DNA"/>
</dbReference>
<proteinExistence type="predicted"/>
<dbReference type="KEGG" id="ege:EM595_p0495"/>
<dbReference type="GeneID" id="84615214"/>
<dbReference type="Proteomes" id="UP000059419">
    <property type="component" value="Plasmid pEM01"/>
</dbReference>
<reference evidence="2" key="1">
    <citation type="submission" date="2015-11" db="EMBL/GenBank/DDBJ databases">
        <authorList>
            <person name="Blom J."/>
        </authorList>
    </citation>
    <scope>NUCLEOTIDE SEQUENCE [LARGE SCALE GENOMIC DNA]</scope>
    <source>
        <plasmid evidence="2">pEM01</plasmid>
    </source>
</reference>